<evidence type="ECO:0000256" key="2">
    <source>
        <dbReference type="SAM" id="SignalP"/>
    </source>
</evidence>
<reference evidence="3 4" key="1">
    <citation type="journal article" date="2021" name="Elife">
        <title>Chloroplast acquisition without the gene transfer in kleptoplastic sea slugs, Plakobranchus ocellatus.</title>
        <authorList>
            <person name="Maeda T."/>
            <person name="Takahashi S."/>
            <person name="Yoshida T."/>
            <person name="Shimamura S."/>
            <person name="Takaki Y."/>
            <person name="Nagai Y."/>
            <person name="Toyoda A."/>
            <person name="Suzuki Y."/>
            <person name="Arimoto A."/>
            <person name="Ishii H."/>
            <person name="Satoh N."/>
            <person name="Nishiyama T."/>
            <person name="Hasebe M."/>
            <person name="Maruyama T."/>
            <person name="Minagawa J."/>
            <person name="Obokata J."/>
            <person name="Shigenobu S."/>
        </authorList>
    </citation>
    <scope>NUCLEOTIDE SEQUENCE [LARGE SCALE GENOMIC DNA]</scope>
</reference>
<feature type="region of interest" description="Disordered" evidence="1">
    <location>
        <begin position="64"/>
        <end position="83"/>
    </location>
</feature>
<feature type="signal peptide" evidence="2">
    <location>
        <begin position="1"/>
        <end position="20"/>
    </location>
</feature>
<gene>
    <name evidence="3" type="ORF">ElyMa_006217600</name>
</gene>
<accession>A0AAV4H8L9</accession>
<name>A0AAV4H8L9_9GAST</name>
<keyword evidence="2" id="KW-0732">Signal</keyword>
<organism evidence="3 4">
    <name type="scientific">Elysia marginata</name>
    <dbReference type="NCBI Taxonomy" id="1093978"/>
    <lineage>
        <taxon>Eukaryota</taxon>
        <taxon>Metazoa</taxon>
        <taxon>Spiralia</taxon>
        <taxon>Lophotrochozoa</taxon>
        <taxon>Mollusca</taxon>
        <taxon>Gastropoda</taxon>
        <taxon>Heterobranchia</taxon>
        <taxon>Euthyneura</taxon>
        <taxon>Panpulmonata</taxon>
        <taxon>Sacoglossa</taxon>
        <taxon>Placobranchoidea</taxon>
        <taxon>Plakobranchidae</taxon>
        <taxon>Elysia</taxon>
    </lineage>
</organism>
<evidence type="ECO:0000313" key="3">
    <source>
        <dbReference type="EMBL" id="GFR93105.1"/>
    </source>
</evidence>
<evidence type="ECO:0000256" key="1">
    <source>
        <dbReference type="SAM" id="MobiDB-lite"/>
    </source>
</evidence>
<keyword evidence="4" id="KW-1185">Reference proteome</keyword>
<protein>
    <submittedName>
        <fullName evidence="3">Alpha-amylase</fullName>
    </submittedName>
</protein>
<sequence length="391" mass="41371">METFLRFFFLLALNFSIGGAKWIFHDEVLGPQAAHNGQSTENGYYDGDISGDIEVIGTLADKGSGSAEDLTATDEGSGSAEDLTAAADEGNGSAENLTAAADEGSGIAEDLTAAADEGRRSAGDLTAAADEGSGSAEDLTAADEGSGNTEYQTVLDGGSAAFLINGEGSPFMPSVQNSIEIGNSLLSHTNFKEIEIGNSLLSHTSFKETIVFLKKSPNTDSLLYIRGGNPTANGCTVGAEPKNDPCAIPINNMHLGLNTYSYQRDNEARGDHYLSWAARENGQPEKAKGTPAMLTTNATSKYNYSPLNTFGKDYWMARFEMDCAKTSNGYFEVKGFYEGQIEAEFAPSACTGNAAEHSSTQPSRGGHLARCGYTNVFSWGASDCQIMKIVF</sequence>
<dbReference type="EMBL" id="BMAT01012483">
    <property type="protein sequence ID" value="GFR93105.1"/>
    <property type="molecule type" value="Genomic_DNA"/>
</dbReference>
<feature type="chain" id="PRO_5043472718" evidence="2">
    <location>
        <begin position="21"/>
        <end position="391"/>
    </location>
</feature>
<feature type="region of interest" description="Disordered" evidence="1">
    <location>
        <begin position="117"/>
        <end position="147"/>
    </location>
</feature>
<dbReference type="AlphaFoldDB" id="A0AAV4H8L9"/>
<comment type="caution">
    <text evidence="3">The sequence shown here is derived from an EMBL/GenBank/DDBJ whole genome shotgun (WGS) entry which is preliminary data.</text>
</comment>
<proteinExistence type="predicted"/>
<dbReference type="Proteomes" id="UP000762676">
    <property type="component" value="Unassembled WGS sequence"/>
</dbReference>
<evidence type="ECO:0000313" key="4">
    <source>
        <dbReference type="Proteomes" id="UP000762676"/>
    </source>
</evidence>